<proteinExistence type="predicted"/>
<comment type="caution">
    <text evidence="6">The sequence shown here is derived from an EMBL/GenBank/DDBJ whole genome shotgun (WGS) entry which is preliminary data.</text>
</comment>
<evidence type="ECO:0000313" key="6">
    <source>
        <dbReference type="EMBL" id="KAK6173039.1"/>
    </source>
</evidence>
<evidence type="ECO:0000313" key="7">
    <source>
        <dbReference type="Proteomes" id="UP001347796"/>
    </source>
</evidence>
<evidence type="ECO:0000259" key="5">
    <source>
        <dbReference type="Pfam" id="PF01094"/>
    </source>
</evidence>
<sequence>MFNTDNILLETAVKQIINRYNIDTEDNIHINNRSVTIDTFNGFNVSRALCSLLSNGAIAIIGVSSRNMLPIIRSHAENIRVPFISINNPAISFDEGGSKFEYYIKPSTARAVVDLVEFYEWDKVYYFYDNGECK</sequence>
<dbReference type="Pfam" id="PF01094">
    <property type="entry name" value="ANF_receptor"/>
    <property type="match status" value="1"/>
</dbReference>
<gene>
    <name evidence="6" type="ORF">SNE40_016575</name>
</gene>
<comment type="subcellular location">
    <subcellularLocation>
        <location evidence="1">Membrane</location>
    </subcellularLocation>
</comment>
<dbReference type="GO" id="GO:0016020">
    <property type="term" value="C:membrane"/>
    <property type="evidence" value="ECO:0007669"/>
    <property type="project" value="UniProtKB-SubCell"/>
</dbReference>
<dbReference type="Gene3D" id="3.40.50.2300">
    <property type="match status" value="1"/>
</dbReference>
<dbReference type="InterPro" id="IPR001828">
    <property type="entry name" value="ANF_lig-bd_rcpt"/>
</dbReference>
<dbReference type="AlphaFoldDB" id="A0AAN8PCF3"/>
<keyword evidence="7" id="KW-1185">Reference proteome</keyword>
<protein>
    <recommendedName>
        <fullName evidence="5">Receptor ligand binding region domain-containing protein</fullName>
    </recommendedName>
</protein>
<feature type="domain" description="Receptor ligand binding region" evidence="5">
    <location>
        <begin position="12"/>
        <end position="132"/>
    </location>
</feature>
<evidence type="ECO:0000256" key="1">
    <source>
        <dbReference type="ARBA" id="ARBA00004370"/>
    </source>
</evidence>
<keyword evidence="2" id="KW-0812">Transmembrane</keyword>
<accession>A0AAN8PCF3</accession>
<dbReference type="SUPFAM" id="SSF53822">
    <property type="entry name" value="Periplasmic binding protein-like I"/>
    <property type="match status" value="1"/>
</dbReference>
<dbReference type="EMBL" id="JAZGQO010000011">
    <property type="protein sequence ID" value="KAK6173039.1"/>
    <property type="molecule type" value="Genomic_DNA"/>
</dbReference>
<name>A0AAN8PCF3_PATCE</name>
<organism evidence="6 7">
    <name type="scientific">Patella caerulea</name>
    <name type="common">Rayed Mediterranean limpet</name>
    <dbReference type="NCBI Taxonomy" id="87958"/>
    <lineage>
        <taxon>Eukaryota</taxon>
        <taxon>Metazoa</taxon>
        <taxon>Spiralia</taxon>
        <taxon>Lophotrochozoa</taxon>
        <taxon>Mollusca</taxon>
        <taxon>Gastropoda</taxon>
        <taxon>Patellogastropoda</taxon>
        <taxon>Patelloidea</taxon>
        <taxon>Patellidae</taxon>
        <taxon>Patella</taxon>
    </lineage>
</organism>
<keyword evidence="4" id="KW-0472">Membrane</keyword>
<keyword evidence="3" id="KW-1133">Transmembrane helix</keyword>
<evidence type="ECO:0000256" key="2">
    <source>
        <dbReference type="ARBA" id="ARBA00022692"/>
    </source>
</evidence>
<dbReference type="InterPro" id="IPR028082">
    <property type="entry name" value="Peripla_BP_I"/>
</dbReference>
<dbReference type="Proteomes" id="UP001347796">
    <property type="component" value="Unassembled WGS sequence"/>
</dbReference>
<reference evidence="6 7" key="1">
    <citation type="submission" date="2024-01" db="EMBL/GenBank/DDBJ databases">
        <title>The genome of the rayed Mediterranean limpet Patella caerulea (Linnaeus, 1758).</title>
        <authorList>
            <person name="Anh-Thu Weber A."/>
            <person name="Halstead-Nussloch G."/>
        </authorList>
    </citation>
    <scope>NUCLEOTIDE SEQUENCE [LARGE SCALE GENOMIC DNA]</scope>
    <source>
        <strain evidence="6">AATW-2023a</strain>
        <tissue evidence="6">Whole specimen</tissue>
    </source>
</reference>
<evidence type="ECO:0000256" key="3">
    <source>
        <dbReference type="ARBA" id="ARBA00022989"/>
    </source>
</evidence>
<evidence type="ECO:0000256" key="4">
    <source>
        <dbReference type="ARBA" id="ARBA00023136"/>
    </source>
</evidence>